<keyword evidence="5 8" id="KW-1133">Transmembrane helix</keyword>
<protein>
    <submittedName>
        <fullName evidence="11">Cation diffusion facilitator family transporter</fullName>
    </submittedName>
</protein>
<dbReference type="InterPro" id="IPR002524">
    <property type="entry name" value="Cation_efflux"/>
</dbReference>
<accession>A0ABU9W3G3</accession>
<name>A0ABU9W3G3_9MICO</name>
<gene>
    <name evidence="11" type="ORF">WJX64_02660</name>
</gene>
<comment type="caution">
    <text evidence="11">The sequence shown here is derived from an EMBL/GenBank/DDBJ whole genome shotgun (WGS) entry which is preliminary data.</text>
</comment>
<feature type="transmembrane region" description="Helical" evidence="8">
    <location>
        <begin position="159"/>
        <end position="177"/>
    </location>
</feature>
<dbReference type="Gene3D" id="3.30.70.1350">
    <property type="entry name" value="Cation efflux protein, cytoplasmic domain"/>
    <property type="match status" value="1"/>
</dbReference>
<feature type="transmembrane region" description="Helical" evidence="8">
    <location>
        <begin position="52"/>
        <end position="70"/>
    </location>
</feature>
<evidence type="ECO:0000256" key="3">
    <source>
        <dbReference type="ARBA" id="ARBA00022448"/>
    </source>
</evidence>
<evidence type="ECO:0000256" key="8">
    <source>
        <dbReference type="SAM" id="Phobius"/>
    </source>
</evidence>
<dbReference type="InterPro" id="IPR050681">
    <property type="entry name" value="CDF/SLC30A"/>
</dbReference>
<keyword evidence="4 8" id="KW-0812">Transmembrane</keyword>
<evidence type="ECO:0000256" key="2">
    <source>
        <dbReference type="ARBA" id="ARBA00008873"/>
    </source>
</evidence>
<feature type="transmembrane region" description="Helical" evidence="8">
    <location>
        <begin position="183"/>
        <end position="200"/>
    </location>
</feature>
<feature type="transmembrane region" description="Helical" evidence="8">
    <location>
        <begin position="119"/>
        <end position="138"/>
    </location>
</feature>
<keyword evidence="3" id="KW-0813">Transport</keyword>
<dbReference type="EMBL" id="JBCLVG010000001">
    <property type="protein sequence ID" value="MEN1945439.1"/>
    <property type="molecule type" value="Genomic_DNA"/>
</dbReference>
<dbReference type="NCBIfam" id="TIGR01297">
    <property type="entry name" value="CDF"/>
    <property type="match status" value="1"/>
</dbReference>
<dbReference type="InterPro" id="IPR027470">
    <property type="entry name" value="Cation_efflux_CTD"/>
</dbReference>
<keyword evidence="6" id="KW-0406">Ion transport</keyword>
<evidence type="ECO:0000313" key="12">
    <source>
        <dbReference type="Proteomes" id="UP001425155"/>
    </source>
</evidence>
<keyword evidence="12" id="KW-1185">Reference proteome</keyword>
<organism evidence="11 12">
    <name type="scientific">Leifsonia stereocauli</name>
    <dbReference type="NCBI Taxonomy" id="3134136"/>
    <lineage>
        <taxon>Bacteria</taxon>
        <taxon>Bacillati</taxon>
        <taxon>Actinomycetota</taxon>
        <taxon>Actinomycetes</taxon>
        <taxon>Micrococcales</taxon>
        <taxon>Microbacteriaceae</taxon>
        <taxon>Leifsonia</taxon>
    </lineage>
</organism>
<feature type="transmembrane region" description="Helical" evidence="8">
    <location>
        <begin position="15"/>
        <end position="40"/>
    </location>
</feature>
<feature type="domain" description="Cation efflux protein transmembrane" evidence="9">
    <location>
        <begin position="16"/>
        <end position="207"/>
    </location>
</feature>
<evidence type="ECO:0000256" key="1">
    <source>
        <dbReference type="ARBA" id="ARBA00004141"/>
    </source>
</evidence>
<evidence type="ECO:0000259" key="9">
    <source>
        <dbReference type="Pfam" id="PF01545"/>
    </source>
</evidence>
<feature type="transmembrane region" description="Helical" evidence="8">
    <location>
        <begin position="82"/>
        <end position="99"/>
    </location>
</feature>
<dbReference type="PANTHER" id="PTHR11562:SF17">
    <property type="entry name" value="RE54080P-RELATED"/>
    <property type="match status" value="1"/>
</dbReference>
<dbReference type="InterPro" id="IPR027469">
    <property type="entry name" value="Cation_efflux_TMD_sf"/>
</dbReference>
<proteinExistence type="inferred from homology"/>
<dbReference type="RefSeq" id="WP_342111544.1">
    <property type="nucleotide sequence ID" value="NZ_JBCAUN010000001.1"/>
</dbReference>
<evidence type="ECO:0000256" key="6">
    <source>
        <dbReference type="ARBA" id="ARBA00023065"/>
    </source>
</evidence>
<dbReference type="SUPFAM" id="SSF161111">
    <property type="entry name" value="Cation efflux protein transmembrane domain-like"/>
    <property type="match status" value="1"/>
</dbReference>
<reference evidence="11 12" key="1">
    <citation type="submission" date="2024-03" db="EMBL/GenBank/DDBJ databases">
        <title>YIM 134122 draft genome.</title>
        <authorList>
            <person name="Zuo S."/>
            <person name="Xiong L."/>
        </authorList>
    </citation>
    <scope>NUCLEOTIDE SEQUENCE [LARGE SCALE GENOMIC DNA]</scope>
    <source>
        <strain evidence="11 12">YIM 134122</strain>
    </source>
</reference>
<dbReference type="SUPFAM" id="SSF160240">
    <property type="entry name" value="Cation efflux protein cytoplasmic domain-like"/>
    <property type="match status" value="1"/>
</dbReference>
<sequence>MAHDHAPRSSNRSRLLIVIGIVSVVLVAEVVGAALSGSLALFADAGHMLSDLAGLVVALVAAIVAARPASDRQTYGYQRAEVFGALINALILIVVALFVGIEGIRRLIEPGPAEVQGSLMLLVASIGLVANVIAFLVLRRGDTTSLNMRGAALEVLGDLLGSVAVIVAGIVIITTGFAAADAIASLLIAAMIVPRAVSLLRDVLRVLSQSVPVDTSVAEIREHILETAGVVDVHDVHVWAITSGEYVFSAHVVVEPDALVGERSSCLLDELSDCLAHHFDVEHSTFQLEPAEHAAHEQPHHA</sequence>
<dbReference type="PANTHER" id="PTHR11562">
    <property type="entry name" value="CATION EFFLUX PROTEIN/ ZINC TRANSPORTER"/>
    <property type="match status" value="1"/>
</dbReference>
<feature type="domain" description="Cation efflux protein cytoplasmic" evidence="10">
    <location>
        <begin position="214"/>
        <end position="290"/>
    </location>
</feature>
<dbReference type="Pfam" id="PF01545">
    <property type="entry name" value="Cation_efflux"/>
    <property type="match status" value="1"/>
</dbReference>
<evidence type="ECO:0000313" key="11">
    <source>
        <dbReference type="EMBL" id="MEN1945439.1"/>
    </source>
</evidence>
<comment type="subcellular location">
    <subcellularLocation>
        <location evidence="1">Membrane</location>
        <topology evidence="1">Multi-pass membrane protein</topology>
    </subcellularLocation>
</comment>
<dbReference type="Proteomes" id="UP001425155">
    <property type="component" value="Unassembled WGS sequence"/>
</dbReference>
<dbReference type="InterPro" id="IPR036837">
    <property type="entry name" value="Cation_efflux_CTD_sf"/>
</dbReference>
<evidence type="ECO:0000256" key="7">
    <source>
        <dbReference type="ARBA" id="ARBA00023136"/>
    </source>
</evidence>
<dbReference type="Gene3D" id="1.20.1510.10">
    <property type="entry name" value="Cation efflux protein transmembrane domain"/>
    <property type="match status" value="1"/>
</dbReference>
<evidence type="ECO:0000259" key="10">
    <source>
        <dbReference type="Pfam" id="PF16916"/>
    </source>
</evidence>
<evidence type="ECO:0000256" key="4">
    <source>
        <dbReference type="ARBA" id="ARBA00022692"/>
    </source>
</evidence>
<dbReference type="InterPro" id="IPR058533">
    <property type="entry name" value="Cation_efflux_TM"/>
</dbReference>
<comment type="similarity">
    <text evidence="2">Belongs to the cation diffusion facilitator (CDF) transporter (TC 2.A.4) family. SLC30A subfamily.</text>
</comment>
<dbReference type="Pfam" id="PF16916">
    <property type="entry name" value="ZT_dimer"/>
    <property type="match status" value="1"/>
</dbReference>
<evidence type="ECO:0000256" key="5">
    <source>
        <dbReference type="ARBA" id="ARBA00022989"/>
    </source>
</evidence>
<keyword evidence="7 8" id="KW-0472">Membrane</keyword>